<protein>
    <submittedName>
        <fullName evidence="1">RCG59974</fullName>
    </submittedName>
</protein>
<accession>A6HR32</accession>
<proteinExistence type="predicted"/>
<dbReference type="AlphaFoldDB" id="A6HR32"/>
<organism evidence="1 2">
    <name type="scientific">Rattus norvegicus</name>
    <name type="common">Rat</name>
    <dbReference type="NCBI Taxonomy" id="10116"/>
    <lineage>
        <taxon>Eukaryota</taxon>
        <taxon>Metazoa</taxon>
        <taxon>Chordata</taxon>
        <taxon>Craniata</taxon>
        <taxon>Vertebrata</taxon>
        <taxon>Euteleostomi</taxon>
        <taxon>Mammalia</taxon>
        <taxon>Eutheria</taxon>
        <taxon>Euarchontoglires</taxon>
        <taxon>Glires</taxon>
        <taxon>Rodentia</taxon>
        <taxon>Myomorpha</taxon>
        <taxon>Muroidea</taxon>
        <taxon>Muridae</taxon>
        <taxon>Murinae</taxon>
        <taxon>Rattus</taxon>
    </lineage>
</organism>
<dbReference type="EMBL" id="CH473950">
    <property type="protein sequence ID" value="EDM16390.1"/>
    <property type="molecule type" value="Genomic_DNA"/>
</dbReference>
<evidence type="ECO:0000313" key="1">
    <source>
        <dbReference type="EMBL" id="EDM16390.1"/>
    </source>
</evidence>
<sequence>MITTETHCSIALLLPGLSLHCGQTEDTQRVRRLISPR</sequence>
<gene>
    <name evidence="1" type="ORF">rCG_59974</name>
</gene>
<evidence type="ECO:0000313" key="2">
    <source>
        <dbReference type="Proteomes" id="UP000234681"/>
    </source>
</evidence>
<name>A6HR32_RAT</name>
<dbReference type="Proteomes" id="UP000234681">
    <property type="component" value="Chromosome 7"/>
</dbReference>
<reference evidence="1 2" key="1">
    <citation type="submission" date="2005-09" db="EMBL/GenBank/DDBJ databases">
        <authorList>
            <person name="Mural R.J."/>
            <person name="Li P.W."/>
            <person name="Adams M.D."/>
            <person name="Amanatides P.G."/>
            <person name="Baden-Tillson H."/>
            <person name="Barnstead M."/>
            <person name="Chin S.H."/>
            <person name="Dew I."/>
            <person name="Evans C.A."/>
            <person name="Ferriera S."/>
            <person name="Flanigan M."/>
            <person name="Fosler C."/>
            <person name="Glodek A."/>
            <person name="Gu Z."/>
            <person name="Holt R.A."/>
            <person name="Jennings D."/>
            <person name="Kraft C.L."/>
            <person name="Lu F."/>
            <person name="Nguyen T."/>
            <person name="Nusskern D.R."/>
            <person name="Pfannkoch C.M."/>
            <person name="Sitter C."/>
            <person name="Sutton G.G."/>
            <person name="Venter J.C."/>
            <person name="Wang Z."/>
            <person name="Woodage T."/>
            <person name="Zheng X.H."/>
            <person name="Zhong F."/>
        </authorList>
    </citation>
    <scope>NUCLEOTIDE SEQUENCE [LARGE SCALE GENOMIC DNA]</scope>
    <source>
        <strain>BN</strain>
        <strain evidence="2">Sprague-Dawley</strain>
    </source>
</reference>